<dbReference type="EMBL" id="JAFBIL020000001">
    <property type="protein sequence ID" value="MBZ2206262.1"/>
    <property type="molecule type" value="Genomic_DNA"/>
</dbReference>
<dbReference type="Proteomes" id="UP000809349">
    <property type="component" value="Unassembled WGS sequence"/>
</dbReference>
<reference evidence="1 2" key="2">
    <citation type="submission" date="2021-08" db="EMBL/GenBank/DDBJ databases">
        <title>Massilia sp. R798.</title>
        <authorList>
            <person name="Baek J.H."/>
            <person name="Jung H.S."/>
            <person name="Kim K.R."/>
            <person name="Jeon C.O."/>
        </authorList>
    </citation>
    <scope>NUCLEOTIDE SEQUENCE [LARGE SCALE GENOMIC DNA]</scope>
    <source>
        <strain evidence="1 2">R798</strain>
    </source>
</reference>
<reference evidence="1 2" key="1">
    <citation type="submission" date="2021-01" db="EMBL/GenBank/DDBJ databases">
        <authorList>
            <person name="Ruan W."/>
            <person name="Khan S.A."/>
            <person name="Jeon C.O."/>
        </authorList>
    </citation>
    <scope>NUCLEOTIDE SEQUENCE [LARGE SCALE GENOMIC DNA]</scope>
    <source>
        <strain evidence="1 2">R798</strain>
    </source>
</reference>
<gene>
    <name evidence="1" type="ORF">I4X03_003195</name>
</gene>
<dbReference type="RefSeq" id="WP_223465502.1">
    <property type="nucleotide sequence ID" value="NZ_JAFBIL020000001.1"/>
</dbReference>
<comment type="caution">
    <text evidence="1">The sequence shown here is derived from an EMBL/GenBank/DDBJ whole genome shotgun (WGS) entry which is preliminary data.</text>
</comment>
<accession>A0ABS7SJR3</accession>
<name>A0ABS7SJR3_9BURK</name>
<organism evidence="1 2">
    <name type="scientific">Massilia soli</name>
    <dbReference type="NCBI Taxonomy" id="2792854"/>
    <lineage>
        <taxon>Bacteria</taxon>
        <taxon>Pseudomonadati</taxon>
        <taxon>Pseudomonadota</taxon>
        <taxon>Betaproteobacteria</taxon>
        <taxon>Burkholderiales</taxon>
        <taxon>Oxalobacteraceae</taxon>
        <taxon>Telluria group</taxon>
        <taxon>Massilia</taxon>
    </lineage>
</organism>
<protein>
    <recommendedName>
        <fullName evidence="3">Aminotransferase</fullName>
    </recommendedName>
</protein>
<proteinExistence type="predicted"/>
<sequence length="320" mass="35501">MHTCPVPVSTLKAWLKESATTVPGYTHLLLESSATAPADLAAQLRPYFESAHTDARRFFHEYAKIDLHPDSLGSSSTCQYPTSLPQKARHGIFGEVFAGLVVEAYQAQHEKHSWSVPVFLFRHHDDAGKYLFFLARDPSRTRQLWGRLGDDFIGVGFDSDKNIERIIVGESKYRGSLSKLSVEDLLLGSRETAKTGGMPLRGKDGIWRAFEEAPTVPEGLLQLQAILIEREPIKYANAILSLDKILAINPSHTVPRTDLVVFSGGSPSKRKPGETFVRSDTLPSEYQAGRELYVVEAFLEKGGDLIKQVYDTLWSGVTNG</sequence>
<evidence type="ECO:0000313" key="2">
    <source>
        <dbReference type="Proteomes" id="UP000809349"/>
    </source>
</evidence>
<keyword evidence="2" id="KW-1185">Reference proteome</keyword>
<evidence type="ECO:0008006" key="3">
    <source>
        <dbReference type="Google" id="ProtNLM"/>
    </source>
</evidence>
<evidence type="ECO:0000313" key="1">
    <source>
        <dbReference type="EMBL" id="MBZ2206262.1"/>
    </source>
</evidence>